<feature type="domain" description="TAP-C" evidence="11">
    <location>
        <begin position="524"/>
        <end position="579"/>
    </location>
</feature>
<evidence type="ECO:0000256" key="3">
    <source>
        <dbReference type="ARBA" id="ARBA00022448"/>
    </source>
</evidence>
<feature type="region of interest" description="Disordered" evidence="9">
    <location>
        <begin position="1"/>
        <end position="69"/>
    </location>
</feature>
<comment type="similarity">
    <text evidence="2">Belongs to the NXF family.</text>
</comment>
<dbReference type="GO" id="GO:0005654">
    <property type="term" value="C:nucleoplasm"/>
    <property type="evidence" value="ECO:0007669"/>
    <property type="project" value="UniProtKB-SubCell"/>
</dbReference>
<feature type="compositionally biased region" description="Pro residues" evidence="9">
    <location>
        <begin position="506"/>
        <end position="516"/>
    </location>
</feature>
<keyword evidence="3" id="KW-0813">Transport</keyword>
<evidence type="ECO:0000256" key="7">
    <source>
        <dbReference type="ARBA" id="ARBA00022884"/>
    </source>
</evidence>
<gene>
    <name evidence="12" type="ORF">LARSCL_LOCUS9489</name>
</gene>
<evidence type="ECO:0000313" key="12">
    <source>
        <dbReference type="EMBL" id="CAL1277933.1"/>
    </source>
</evidence>
<feature type="compositionally biased region" description="Basic residues" evidence="9">
    <location>
        <begin position="46"/>
        <end position="64"/>
    </location>
</feature>
<dbReference type="EMBL" id="CAXIEN010000106">
    <property type="protein sequence ID" value="CAL1277933.1"/>
    <property type="molecule type" value="Genomic_DNA"/>
</dbReference>
<keyword evidence="6" id="KW-0509">mRNA transport</keyword>
<dbReference type="GO" id="GO:0003723">
    <property type="term" value="F:RNA binding"/>
    <property type="evidence" value="ECO:0007669"/>
    <property type="project" value="UniProtKB-KW"/>
</dbReference>
<dbReference type="SUPFAM" id="SSF54928">
    <property type="entry name" value="RNA-binding domain, RBD"/>
    <property type="match status" value="1"/>
</dbReference>
<dbReference type="SUPFAM" id="SSF46934">
    <property type="entry name" value="UBA-like"/>
    <property type="match status" value="1"/>
</dbReference>
<dbReference type="Pfam" id="PF03943">
    <property type="entry name" value="TAP_C"/>
    <property type="match status" value="1"/>
</dbReference>
<dbReference type="Pfam" id="PF09162">
    <property type="entry name" value="Tap-RNA_bind"/>
    <property type="match status" value="1"/>
</dbReference>
<dbReference type="InterPro" id="IPR002075">
    <property type="entry name" value="NTF2_dom"/>
</dbReference>
<dbReference type="SUPFAM" id="SSF52058">
    <property type="entry name" value="L domain-like"/>
    <property type="match status" value="1"/>
</dbReference>
<feature type="domain" description="NTF2" evidence="10">
    <location>
        <begin position="339"/>
        <end position="490"/>
    </location>
</feature>
<dbReference type="PANTHER" id="PTHR10662">
    <property type="entry name" value="NUCLEAR RNA EXPORT FACTOR"/>
    <property type="match status" value="1"/>
</dbReference>
<evidence type="ECO:0000256" key="4">
    <source>
        <dbReference type="ARBA" id="ARBA00022614"/>
    </source>
</evidence>
<dbReference type="PROSITE" id="PS50177">
    <property type="entry name" value="NTF2_DOMAIN"/>
    <property type="match status" value="1"/>
</dbReference>
<dbReference type="CDD" id="cd14342">
    <property type="entry name" value="UBA_TAP-C"/>
    <property type="match status" value="1"/>
</dbReference>
<comment type="subcellular location">
    <subcellularLocation>
        <location evidence="1">Nucleus</location>
        <location evidence="1">Nucleoplasm</location>
    </subcellularLocation>
</comment>
<keyword evidence="7" id="KW-0694">RNA-binding</keyword>
<evidence type="ECO:0000313" key="13">
    <source>
        <dbReference type="Proteomes" id="UP001497382"/>
    </source>
</evidence>
<keyword evidence="4" id="KW-0433">Leucine-rich repeat</keyword>
<dbReference type="PROSITE" id="PS51281">
    <property type="entry name" value="TAP_C"/>
    <property type="match status" value="1"/>
</dbReference>
<dbReference type="Gene3D" id="3.30.70.330">
    <property type="match status" value="1"/>
</dbReference>
<dbReference type="InterPro" id="IPR012677">
    <property type="entry name" value="Nucleotide-bd_a/b_plait_sf"/>
</dbReference>
<dbReference type="Gene3D" id="3.10.450.50">
    <property type="match status" value="1"/>
</dbReference>
<dbReference type="InterPro" id="IPR005637">
    <property type="entry name" value="TAP_C_dom"/>
</dbReference>
<proteinExistence type="inferred from homology"/>
<dbReference type="FunFam" id="3.80.10.10:FF:000384">
    <property type="entry name" value="Nuclear RNA export factor 1"/>
    <property type="match status" value="1"/>
</dbReference>
<dbReference type="SUPFAM" id="SSF54427">
    <property type="entry name" value="NTF2-like"/>
    <property type="match status" value="1"/>
</dbReference>
<dbReference type="PANTHER" id="PTHR10662:SF22">
    <property type="entry name" value="NUCLEAR RNA EXPORT FACTOR 1"/>
    <property type="match status" value="1"/>
</dbReference>
<dbReference type="InterPro" id="IPR032710">
    <property type="entry name" value="NTF2-like_dom_sf"/>
</dbReference>
<dbReference type="Pfam" id="PF24048">
    <property type="entry name" value="LRR_NXF1-5"/>
    <property type="match status" value="1"/>
</dbReference>
<dbReference type="InterPro" id="IPR057125">
    <property type="entry name" value="NXF1/2/3/5-like_LRR"/>
</dbReference>
<dbReference type="InterPro" id="IPR032675">
    <property type="entry name" value="LRR_dom_sf"/>
</dbReference>
<evidence type="ECO:0000259" key="11">
    <source>
        <dbReference type="PROSITE" id="PS51281"/>
    </source>
</evidence>
<dbReference type="GO" id="GO:0016973">
    <property type="term" value="P:poly(A)+ mRNA export from nucleus"/>
    <property type="evidence" value="ECO:0007669"/>
    <property type="project" value="TreeGrafter"/>
</dbReference>
<dbReference type="InterPro" id="IPR035979">
    <property type="entry name" value="RBD_domain_sf"/>
</dbReference>
<dbReference type="FunFam" id="3.10.450.50:FF:000004">
    <property type="entry name" value="Nuclear RNA export factor 1"/>
    <property type="match status" value="1"/>
</dbReference>
<dbReference type="GO" id="GO:0005635">
    <property type="term" value="C:nuclear envelope"/>
    <property type="evidence" value="ECO:0007669"/>
    <property type="project" value="UniProtKB-ARBA"/>
</dbReference>
<comment type="caution">
    <text evidence="12">The sequence shown here is derived from an EMBL/GenBank/DDBJ whole genome shotgun (WGS) entry which is preliminary data.</text>
</comment>
<keyword evidence="8" id="KW-0539">Nucleus</keyword>
<dbReference type="SMART" id="SM00804">
    <property type="entry name" value="TAP_C"/>
    <property type="match status" value="1"/>
</dbReference>
<evidence type="ECO:0008006" key="14">
    <source>
        <dbReference type="Google" id="ProtNLM"/>
    </source>
</evidence>
<dbReference type="Pfam" id="PF22602">
    <property type="entry name" value="NXF_NTF2"/>
    <property type="match status" value="1"/>
</dbReference>
<evidence type="ECO:0000256" key="1">
    <source>
        <dbReference type="ARBA" id="ARBA00004642"/>
    </source>
</evidence>
<organism evidence="12 13">
    <name type="scientific">Larinioides sclopetarius</name>
    <dbReference type="NCBI Taxonomy" id="280406"/>
    <lineage>
        <taxon>Eukaryota</taxon>
        <taxon>Metazoa</taxon>
        <taxon>Ecdysozoa</taxon>
        <taxon>Arthropoda</taxon>
        <taxon>Chelicerata</taxon>
        <taxon>Arachnida</taxon>
        <taxon>Araneae</taxon>
        <taxon>Araneomorphae</taxon>
        <taxon>Entelegynae</taxon>
        <taxon>Araneoidea</taxon>
        <taxon>Araneidae</taxon>
        <taxon>Larinioides</taxon>
    </lineage>
</organism>
<dbReference type="AlphaFoldDB" id="A0AAV2A1Q3"/>
<dbReference type="Gene3D" id="3.80.10.10">
    <property type="entry name" value="Ribonuclease Inhibitor"/>
    <property type="match status" value="1"/>
</dbReference>
<evidence type="ECO:0000259" key="10">
    <source>
        <dbReference type="PROSITE" id="PS50177"/>
    </source>
</evidence>
<feature type="region of interest" description="Disordered" evidence="9">
    <location>
        <begin position="500"/>
        <end position="523"/>
    </location>
</feature>
<sequence>MGRQRKFRDHPRGGKSLMHTADGDVEMAATYSQPERRFNPYAPRHQSSRKKYKKQAGTKAKYSHNHNQQDRDGFSWYKITIPHGKKSGKSFILKSLQSLCETPFVPVNFQFNGNAAEFYVSDRNAADQIKLANRRVTTPDGFKLITMTSRCSAPVVNMDAEAEDAIKNCMSSRYDAMTHNLNLAKFHSDPSMKSFGLYVPLNKPLVLNTIVKIIKEHIPELEILDLTDNRLYSLEAFNSMVSTCKQLKSIVLKNNKIRSVAELNYLKGLEIVDLILDGNPLCDDFKDKTSYISAVRDRFPKLVNLDGHTLPAPIGFDLGPETFPVSKKSFFAADDVKDLVIQFLDQYYTIYDSGDRSKLLDAYHDQANFSLCLSKHSHKSNAGSLASYNLDNRNLLKVVDYSERFKLLKQGKLAIVTTLSQLPQTMHDPTSFSVDIFHISPGLMCFSVIGVFKEVGADINNATLKTFSRTYVVVATPGHGFVITNETLFIAHASQEQQAKAFKVPAPTPSPSPAPPSTEEKSAAEKQMLVIELSKQTGMNIDFSTKCLEENDWDYQRSVAVFLKFQSEGKLPPEAFVAL</sequence>
<dbReference type="InterPro" id="IPR009060">
    <property type="entry name" value="UBA-like_sf"/>
</dbReference>
<keyword evidence="5" id="KW-0677">Repeat</keyword>
<evidence type="ECO:0000256" key="6">
    <source>
        <dbReference type="ARBA" id="ARBA00022816"/>
    </source>
</evidence>
<dbReference type="InterPro" id="IPR015245">
    <property type="entry name" value="Tap_RNA-bd"/>
</dbReference>
<dbReference type="Gene3D" id="1.10.8.10">
    <property type="entry name" value="DNA helicase RuvA subunit, C-terminal domain"/>
    <property type="match status" value="1"/>
</dbReference>
<dbReference type="PROSITE" id="PS51450">
    <property type="entry name" value="LRR"/>
    <property type="match status" value="2"/>
</dbReference>
<evidence type="ECO:0000256" key="8">
    <source>
        <dbReference type="ARBA" id="ARBA00023242"/>
    </source>
</evidence>
<evidence type="ECO:0000256" key="5">
    <source>
        <dbReference type="ARBA" id="ARBA00022737"/>
    </source>
</evidence>
<dbReference type="InterPro" id="IPR018222">
    <property type="entry name" value="Nuclear_transport_factor_2_euk"/>
</dbReference>
<keyword evidence="13" id="KW-1185">Reference proteome</keyword>
<reference evidence="12 13" key="1">
    <citation type="submission" date="2024-04" db="EMBL/GenBank/DDBJ databases">
        <authorList>
            <person name="Rising A."/>
            <person name="Reimegard J."/>
            <person name="Sonavane S."/>
            <person name="Akerstrom W."/>
            <person name="Nylinder S."/>
            <person name="Hedman E."/>
            <person name="Kallberg Y."/>
        </authorList>
    </citation>
    <scope>NUCLEOTIDE SEQUENCE [LARGE SCALE GENOMIC DNA]</scope>
</reference>
<dbReference type="GO" id="GO:0005737">
    <property type="term" value="C:cytoplasm"/>
    <property type="evidence" value="ECO:0007669"/>
    <property type="project" value="InterPro"/>
</dbReference>
<dbReference type="FunFam" id="1.10.8.10:FF:000018">
    <property type="entry name" value="Nuclear RNA export factor 1"/>
    <property type="match status" value="1"/>
</dbReference>
<dbReference type="InterPro" id="IPR030217">
    <property type="entry name" value="NXF_fam"/>
</dbReference>
<dbReference type="Proteomes" id="UP001497382">
    <property type="component" value="Unassembled WGS sequence"/>
</dbReference>
<evidence type="ECO:0000256" key="2">
    <source>
        <dbReference type="ARBA" id="ARBA00009285"/>
    </source>
</evidence>
<protein>
    <recommendedName>
        <fullName evidence="14">Nuclear RNA export factor 1</fullName>
    </recommendedName>
</protein>
<accession>A0AAV2A1Q3</accession>
<evidence type="ECO:0000256" key="9">
    <source>
        <dbReference type="SAM" id="MobiDB-lite"/>
    </source>
</evidence>
<dbReference type="InterPro" id="IPR001611">
    <property type="entry name" value="Leu-rich_rpt"/>
</dbReference>
<name>A0AAV2A1Q3_9ARAC</name>